<keyword evidence="2" id="KW-1185">Reference proteome</keyword>
<reference evidence="1 2" key="1">
    <citation type="submission" date="2020-08" db="EMBL/GenBank/DDBJ databases">
        <title>Paraeoetvoesia sp. YC-7-48 draft genome sequence.</title>
        <authorList>
            <person name="Yao L."/>
        </authorList>
    </citation>
    <scope>NUCLEOTIDE SEQUENCE [LARGE SCALE GENOMIC DNA]</scope>
    <source>
        <strain evidence="2">YC-7-48</strain>
    </source>
</reference>
<evidence type="ECO:0000313" key="2">
    <source>
        <dbReference type="Proteomes" id="UP000545386"/>
    </source>
</evidence>
<protein>
    <submittedName>
        <fullName evidence="1">Uncharacterized protein</fullName>
    </submittedName>
</protein>
<gene>
    <name evidence="1" type="ORF">GTU67_14260</name>
</gene>
<dbReference type="Proteomes" id="UP000545386">
    <property type="component" value="Unassembled WGS sequence"/>
</dbReference>
<sequence>MDIQRKLLGFLRARNEKILLRSEIKAMGNTSDLDQALIALLNQGYLEQVNDDVYAFTDKTSGAKADDAVNRPAKLTGHIYPNTSNPDTAVSRYVRALANRHKVHYEPTFSDRWASSVTRLADDDVKSDKTDDLLVALRRAGKLSPKDMTKLVISHHREARRV</sequence>
<organism evidence="1 2">
    <name type="scientific">Pusillimonas minor</name>
    <dbReference type="NCBI Taxonomy" id="2697024"/>
    <lineage>
        <taxon>Bacteria</taxon>
        <taxon>Pseudomonadati</taxon>
        <taxon>Pseudomonadota</taxon>
        <taxon>Betaproteobacteria</taxon>
        <taxon>Burkholderiales</taxon>
        <taxon>Alcaligenaceae</taxon>
        <taxon>Pusillimonas</taxon>
    </lineage>
</organism>
<dbReference type="AlphaFoldDB" id="A0A842HUH2"/>
<accession>A0A842HUH2</accession>
<proteinExistence type="predicted"/>
<evidence type="ECO:0000313" key="1">
    <source>
        <dbReference type="EMBL" id="MBC2771070.1"/>
    </source>
</evidence>
<dbReference type="RefSeq" id="WP_185780705.1">
    <property type="nucleotide sequence ID" value="NZ_JACJUU010000019.1"/>
</dbReference>
<dbReference type="EMBL" id="JACJUU010000019">
    <property type="protein sequence ID" value="MBC2771070.1"/>
    <property type="molecule type" value="Genomic_DNA"/>
</dbReference>
<comment type="caution">
    <text evidence="1">The sequence shown here is derived from an EMBL/GenBank/DDBJ whole genome shotgun (WGS) entry which is preliminary data.</text>
</comment>
<name>A0A842HUH2_9BURK</name>